<evidence type="ECO:0008006" key="4">
    <source>
        <dbReference type="Google" id="ProtNLM"/>
    </source>
</evidence>
<gene>
    <name evidence="2" type="ORF">D7V32_05520</name>
</gene>
<evidence type="ECO:0000313" key="2">
    <source>
        <dbReference type="EMBL" id="RKG32650.1"/>
    </source>
</evidence>
<comment type="caution">
    <text evidence="2">The sequence shown here is derived from an EMBL/GenBank/DDBJ whole genome shotgun (WGS) entry which is preliminary data.</text>
</comment>
<dbReference type="RefSeq" id="WP_120401910.1">
    <property type="nucleotide sequence ID" value="NZ_RAXV01000008.1"/>
</dbReference>
<dbReference type="AlphaFoldDB" id="A0A3A8EPH6"/>
<name>A0A3A8EPH6_9GAMM</name>
<evidence type="ECO:0000313" key="3">
    <source>
        <dbReference type="Proteomes" id="UP000282388"/>
    </source>
</evidence>
<accession>A0A3A8EPH6</accession>
<dbReference type="Proteomes" id="UP000282388">
    <property type="component" value="Unassembled WGS sequence"/>
</dbReference>
<dbReference type="OrthoDB" id="6694081at2"/>
<proteinExistence type="predicted"/>
<sequence length="127" mass="14058">MKKIIFIAATAMFSTGLWANGAWKCANSIAEVACQQGNCTAAHTPADSFLISIKHDTQVSVCAKNKCWRGNTQPNTRGNLVLYPIKQFNWTTLEQPDNEYTLAVNQHNKNLSIQGGNRNYPLQCVQA</sequence>
<feature type="signal peptide" evidence="1">
    <location>
        <begin position="1"/>
        <end position="19"/>
    </location>
</feature>
<evidence type="ECO:0000256" key="1">
    <source>
        <dbReference type="SAM" id="SignalP"/>
    </source>
</evidence>
<keyword evidence="1" id="KW-0732">Signal</keyword>
<feature type="chain" id="PRO_5017227785" description="Secreted protein" evidence="1">
    <location>
        <begin position="20"/>
        <end position="127"/>
    </location>
</feature>
<organism evidence="2 3">
    <name type="scientific">Acinetobacter tianfuensis</name>
    <dbReference type="NCBI Taxonomy" id="2419603"/>
    <lineage>
        <taxon>Bacteria</taxon>
        <taxon>Pseudomonadati</taxon>
        <taxon>Pseudomonadota</taxon>
        <taxon>Gammaproteobacteria</taxon>
        <taxon>Moraxellales</taxon>
        <taxon>Moraxellaceae</taxon>
        <taxon>Acinetobacter</taxon>
    </lineage>
</organism>
<protein>
    <recommendedName>
        <fullName evidence="4">Secreted protein</fullName>
    </recommendedName>
</protein>
<dbReference type="EMBL" id="RAXV01000008">
    <property type="protein sequence ID" value="RKG32650.1"/>
    <property type="molecule type" value="Genomic_DNA"/>
</dbReference>
<keyword evidence="3" id="KW-1185">Reference proteome</keyword>
<reference evidence="2 3" key="1">
    <citation type="submission" date="2018-09" db="EMBL/GenBank/DDBJ databases">
        <title>The draft genome of Acinetobacter spp. strains.</title>
        <authorList>
            <person name="Qin J."/>
            <person name="Feng Y."/>
            <person name="Zong Z."/>
        </authorList>
    </citation>
    <scope>NUCLEOTIDE SEQUENCE [LARGE SCALE GENOMIC DNA]</scope>
    <source>
        <strain evidence="2 3">WCHAc060012</strain>
    </source>
</reference>